<dbReference type="SUPFAM" id="SSF51735">
    <property type="entry name" value="NAD(P)-binding Rossmann-fold domains"/>
    <property type="match status" value="1"/>
</dbReference>
<dbReference type="GO" id="GO:0051287">
    <property type="term" value="F:NAD binding"/>
    <property type="evidence" value="ECO:0007669"/>
    <property type="project" value="InterPro"/>
</dbReference>
<evidence type="ECO:0000259" key="5">
    <source>
        <dbReference type="Pfam" id="PF00389"/>
    </source>
</evidence>
<proteinExistence type="inferred from homology"/>
<dbReference type="EMBL" id="CP097770">
    <property type="protein sequence ID" value="URJ48464.2"/>
    <property type="molecule type" value="Genomic_DNA"/>
</dbReference>
<comment type="similarity">
    <text evidence="1 4">Belongs to the D-isomer specific 2-hydroxyacid dehydrogenase family.</text>
</comment>
<evidence type="ECO:0000256" key="2">
    <source>
        <dbReference type="ARBA" id="ARBA00023002"/>
    </source>
</evidence>
<dbReference type="CDD" id="cd05300">
    <property type="entry name" value="2-Hacid_dh_1"/>
    <property type="match status" value="1"/>
</dbReference>
<keyword evidence="2 4" id="KW-0560">Oxidoreductase</keyword>
<dbReference type="PANTHER" id="PTHR43333:SF1">
    <property type="entry name" value="D-ISOMER SPECIFIC 2-HYDROXYACID DEHYDROGENASE NAD-BINDING DOMAIN-CONTAINING PROTEIN"/>
    <property type="match status" value="1"/>
</dbReference>
<dbReference type="InterPro" id="IPR036291">
    <property type="entry name" value="NAD(P)-bd_dom_sf"/>
</dbReference>
<protein>
    <submittedName>
        <fullName evidence="7">D-2-hydroxyacid dehydrogenase</fullName>
    </submittedName>
</protein>
<sequence>MNYGKHFKLTSTYGRAKKQVRATAPGYELIIGKAQELESKQIREAEVILGWSKHIAEEALHQDSKLKWIQTWSAGIDKLPLTELEKRNILLTNTSGVHAIPITEQIFGMLLSHTRYLQQAALLQRQKTWQPPKGQLTELRGKTLLITGVGEIGRETARIAEAFGMRVIGIRRSGKEAPHVEHMYTNEQLHEALGAADIVVNILPFTEETHHFFDEKAFAAMRKGAFFINVGRGGTVHTDALVRSLEQKHIAFAGLDVFEEEPLPASHPLWSLDHVLITPHIAGDTDRYAERAVDIFLTNLNAYAADQELPLNVVNYKTQY</sequence>
<name>A0AAE9L6K4_PAEPO</name>
<dbReference type="PANTHER" id="PTHR43333">
    <property type="entry name" value="2-HACID_DH_C DOMAIN-CONTAINING PROTEIN"/>
    <property type="match status" value="1"/>
</dbReference>
<feature type="domain" description="D-isomer specific 2-hydroxyacid dehydrogenase NAD-binding" evidence="6">
    <location>
        <begin position="107"/>
        <end position="282"/>
    </location>
</feature>
<evidence type="ECO:0000313" key="7">
    <source>
        <dbReference type="EMBL" id="URJ48464.2"/>
    </source>
</evidence>
<evidence type="ECO:0000256" key="3">
    <source>
        <dbReference type="ARBA" id="ARBA00023027"/>
    </source>
</evidence>
<dbReference type="Gene3D" id="3.40.50.720">
    <property type="entry name" value="NAD(P)-binding Rossmann-like Domain"/>
    <property type="match status" value="2"/>
</dbReference>
<evidence type="ECO:0000313" key="8">
    <source>
        <dbReference type="Proteomes" id="UP001055784"/>
    </source>
</evidence>
<evidence type="ECO:0000256" key="1">
    <source>
        <dbReference type="ARBA" id="ARBA00005854"/>
    </source>
</evidence>
<dbReference type="GO" id="GO:0016616">
    <property type="term" value="F:oxidoreductase activity, acting on the CH-OH group of donors, NAD or NADP as acceptor"/>
    <property type="evidence" value="ECO:0007669"/>
    <property type="project" value="InterPro"/>
</dbReference>
<dbReference type="Proteomes" id="UP001055784">
    <property type="component" value="Chromosome"/>
</dbReference>
<evidence type="ECO:0000259" key="6">
    <source>
        <dbReference type="Pfam" id="PF02826"/>
    </source>
</evidence>
<reference evidence="7" key="1">
    <citation type="submission" date="2022-11" db="EMBL/GenBank/DDBJ databases">
        <authorList>
            <person name="Vasilchenko N.G."/>
            <person name="Prazdnova E.V."/>
            <person name="Gorovtsov A.V."/>
            <person name="Chistyakov V.A."/>
            <person name="Pak M.L."/>
        </authorList>
    </citation>
    <scope>NUCLEOTIDE SEQUENCE</scope>
    <source>
        <strain evidence="7">R 4.5</strain>
    </source>
</reference>
<dbReference type="FunFam" id="3.40.50.720:FF:000363">
    <property type="entry name" value="D-isomer specific 2-hydroxyacid dehydrogenase"/>
    <property type="match status" value="1"/>
</dbReference>
<keyword evidence="3" id="KW-0520">NAD</keyword>
<feature type="domain" description="D-isomer specific 2-hydroxyacid dehydrogenase catalytic" evidence="5">
    <location>
        <begin position="40"/>
        <end position="315"/>
    </location>
</feature>
<dbReference type="InterPro" id="IPR006140">
    <property type="entry name" value="D-isomer_DH_NAD-bd"/>
</dbReference>
<organism evidence="7 8">
    <name type="scientific">Paenibacillus polymyxa</name>
    <name type="common">Bacillus polymyxa</name>
    <dbReference type="NCBI Taxonomy" id="1406"/>
    <lineage>
        <taxon>Bacteria</taxon>
        <taxon>Bacillati</taxon>
        <taxon>Bacillota</taxon>
        <taxon>Bacilli</taxon>
        <taxon>Bacillales</taxon>
        <taxon>Paenibacillaceae</taxon>
        <taxon>Paenibacillus</taxon>
    </lineage>
</organism>
<dbReference type="InterPro" id="IPR006139">
    <property type="entry name" value="D-isomer_2_OHA_DH_cat_dom"/>
</dbReference>
<evidence type="ECO:0000256" key="4">
    <source>
        <dbReference type="RuleBase" id="RU003719"/>
    </source>
</evidence>
<gene>
    <name evidence="7" type="ORF">MF626_002702</name>
</gene>
<dbReference type="SUPFAM" id="SSF52283">
    <property type="entry name" value="Formate/glycerate dehydrogenase catalytic domain-like"/>
    <property type="match status" value="1"/>
</dbReference>
<dbReference type="AlphaFoldDB" id="A0AAE9L6K4"/>
<accession>A0AAE9L6K4</accession>
<dbReference type="Pfam" id="PF00389">
    <property type="entry name" value="2-Hacid_dh"/>
    <property type="match status" value="1"/>
</dbReference>
<dbReference type="Pfam" id="PF02826">
    <property type="entry name" value="2-Hacid_dh_C"/>
    <property type="match status" value="1"/>
</dbReference>